<keyword evidence="3" id="KW-1185">Reference proteome</keyword>
<dbReference type="Proteomes" id="UP001221413">
    <property type="component" value="Unassembled WGS sequence"/>
</dbReference>
<protein>
    <recommendedName>
        <fullName evidence="1">Methyltransferase domain-containing protein</fullName>
    </recommendedName>
</protein>
<evidence type="ECO:0000313" key="3">
    <source>
        <dbReference type="Proteomes" id="UP001221413"/>
    </source>
</evidence>
<reference evidence="2" key="1">
    <citation type="submission" date="2023-01" db="EMBL/GenBank/DDBJ databases">
        <title>The chitinases involved in constricting ring structure development in the nematode-trapping fungus Drechslerella dactyloides.</title>
        <authorList>
            <person name="Wang R."/>
            <person name="Zhang L."/>
            <person name="Tang P."/>
            <person name="Li S."/>
            <person name="Liang L."/>
        </authorList>
    </citation>
    <scope>NUCLEOTIDE SEQUENCE</scope>
    <source>
        <strain evidence="2">YMF1.00031</strain>
    </source>
</reference>
<dbReference type="InterPro" id="IPR041698">
    <property type="entry name" value="Methyltransf_25"/>
</dbReference>
<feature type="domain" description="Methyltransferase" evidence="1">
    <location>
        <begin position="53"/>
        <end position="150"/>
    </location>
</feature>
<dbReference type="PANTHER" id="PTHR43591:SF24">
    <property type="entry name" value="2-METHOXY-6-POLYPRENYL-1,4-BENZOQUINOL METHYLASE, MITOCHONDRIAL"/>
    <property type="match status" value="1"/>
</dbReference>
<dbReference type="CDD" id="cd02440">
    <property type="entry name" value="AdoMet_MTases"/>
    <property type="match status" value="1"/>
</dbReference>
<evidence type="ECO:0000313" key="2">
    <source>
        <dbReference type="EMBL" id="KAJ6261524.1"/>
    </source>
</evidence>
<dbReference type="EMBL" id="JAQGDS010000004">
    <property type="protein sequence ID" value="KAJ6261524.1"/>
    <property type="molecule type" value="Genomic_DNA"/>
</dbReference>
<organism evidence="2 3">
    <name type="scientific">Drechslerella dactyloides</name>
    <name type="common">Nematode-trapping fungus</name>
    <name type="synonym">Arthrobotrys dactyloides</name>
    <dbReference type="NCBI Taxonomy" id="74499"/>
    <lineage>
        <taxon>Eukaryota</taxon>
        <taxon>Fungi</taxon>
        <taxon>Dikarya</taxon>
        <taxon>Ascomycota</taxon>
        <taxon>Pezizomycotina</taxon>
        <taxon>Orbiliomycetes</taxon>
        <taxon>Orbiliales</taxon>
        <taxon>Orbiliaceae</taxon>
        <taxon>Drechslerella</taxon>
    </lineage>
</organism>
<dbReference type="Gene3D" id="3.40.50.150">
    <property type="entry name" value="Vaccinia Virus protein VP39"/>
    <property type="match status" value="1"/>
</dbReference>
<dbReference type="PANTHER" id="PTHR43591">
    <property type="entry name" value="METHYLTRANSFERASE"/>
    <property type="match status" value="1"/>
</dbReference>
<accession>A0AAD6IZA9</accession>
<dbReference type="InterPro" id="IPR029063">
    <property type="entry name" value="SAM-dependent_MTases_sf"/>
</dbReference>
<evidence type="ECO:0000259" key="1">
    <source>
        <dbReference type="Pfam" id="PF13649"/>
    </source>
</evidence>
<dbReference type="Pfam" id="PF13649">
    <property type="entry name" value="Methyltransf_25"/>
    <property type="match status" value="1"/>
</dbReference>
<name>A0AAD6IZA9_DREDA</name>
<proteinExistence type="predicted"/>
<dbReference type="AlphaFoldDB" id="A0AAD6IZA9"/>
<comment type="caution">
    <text evidence="2">The sequence shown here is derived from an EMBL/GenBank/DDBJ whole genome shotgun (WGS) entry which is preliminary data.</text>
</comment>
<dbReference type="GO" id="GO:0008168">
    <property type="term" value="F:methyltransferase activity"/>
    <property type="evidence" value="ECO:0007669"/>
    <property type="project" value="TreeGrafter"/>
</dbReference>
<dbReference type="SUPFAM" id="SSF53335">
    <property type="entry name" value="S-adenosyl-L-methionine-dependent methyltransferases"/>
    <property type="match status" value="1"/>
</dbReference>
<gene>
    <name evidence="2" type="ORF">Dda_4194</name>
</gene>
<sequence length="280" mass="31049">MSDSKKEDNPLAAVASRYVGAKFYENLTGGWPARIASKVVNNLYRPIGPDSVILDNCCGSGAITTAILELAKDQGFTPAKIHATDLSPGMINDVRELHKDEPALQTATMDAQELKFADNTFSHVICAFGVFFCRDPDVGFQEMYRVARPGSVTVVTSWMTVGWVPVVDYIIQKIRPGQKKFEFPVPPGFERAEWMQAKMTTCGWENVKVREIQDYTQAPNDIGSAIQPILGDALEGWTDEEKQRFTEMFDEAAEACGIEKAPEGWWKIDMVALETTGLKA</sequence>